<accession>A0A0C1R3A7</accession>
<sequence length="75" mass="8677">MILHKGTLGLDIEECEEIKEKLGNGENLYDSFLKVVKEREPSFDVKRIASIQTPVKEIALSFQLMEILKEKKKEK</sequence>
<reference evidence="1 2" key="1">
    <citation type="journal article" date="2015" name="Infect. Genet. Evol.">
        <title>Genomic sequences of six botulinum neurotoxin-producing strains representing three clostridial species illustrate the mobility and diversity of botulinum neurotoxin genes.</title>
        <authorList>
            <person name="Smith T.J."/>
            <person name="Hill K.K."/>
            <person name="Xie G."/>
            <person name="Foley B.T."/>
            <person name="Williamson C.H."/>
            <person name="Foster J.T."/>
            <person name="Johnson S.L."/>
            <person name="Chertkov O."/>
            <person name="Teshima H."/>
            <person name="Gibbons H.S."/>
            <person name="Johnsky L.A."/>
            <person name="Karavis M.A."/>
            <person name="Smith L.A."/>
        </authorList>
    </citation>
    <scope>NUCLEOTIDE SEQUENCE [LARGE SCALE GENOMIC DNA]</scope>
    <source>
        <strain evidence="1 2">CDC 2741</strain>
    </source>
</reference>
<dbReference type="STRING" id="29341.RSJ17_17985"/>
<evidence type="ECO:0000313" key="1">
    <source>
        <dbReference type="EMBL" id="KIE47972.1"/>
    </source>
</evidence>
<dbReference type="AlphaFoldDB" id="A0A0C1R3A7"/>
<evidence type="ECO:0000313" key="2">
    <source>
        <dbReference type="Proteomes" id="UP000031366"/>
    </source>
</evidence>
<name>A0A0C1R3A7_9CLOT</name>
<proteinExistence type="predicted"/>
<dbReference type="Proteomes" id="UP000031366">
    <property type="component" value="Unassembled WGS sequence"/>
</dbReference>
<dbReference type="RefSeq" id="WP_039630804.1">
    <property type="nucleotide sequence ID" value="NZ_AYSO01000013.1"/>
</dbReference>
<dbReference type="EMBL" id="AYSO01000013">
    <property type="protein sequence ID" value="KIE47972.1"/>
    <property type="molecule type" value="Genomic_DNA"/>
</dbReference>
<protein>
    <submittedName>
        <fullName evidence="1">Uncharacterized protein</fullName>
    </submittedName>
</protein>
<keyword evidence="2" id="KW-1185">Reference proteome</keyword>
<gene>
    <name evidence="1" type="ORF">U732_3594</name>
</gene>
<comment type="caution">
    <text evidence="1">The sequence shown here is derived from an EMBL/GenBank/DDBJ whole genome shotgun (WGS) entry which is preliminary data.</text>
</comment>
<organism evidence="1 2">
    <name type="scientific">Clostridium argentinense CDC 2741</name>
    <dbReference type="NCBI Taxonomy" id="1418104"/>
    <lineage>
        <taxon>Bacteria</taxon>
        <taxon>Bacillati</taxon>
        <taxon>Bacillota</taxon>
        <taxon>Clostridia</taxon>
        <taxon>Eubacteriales</taxon>
        <taxon>Clostridiaceae</taxon>
        <taxon>Clostridium</taxon>
    </lineage>
</organism>
<dbReference type="OrthoDB" id="9955181at2"/>